<dbReference type="Gene3D" id="3.40.50.1700">
    <property type="entry name" value="Glycoside hydrolase family 3 C-terminal domain"/>
    <property type="match status" value="1"/>
</dbReference>
<dbReference type="InterPro" id="IPR002772">
    <property type="entry name" value="Glyco_hydro_3_C"/>
</dbReference>
<sequence length="691" mass="76094">MKKYLDETLSAEERAEALTDEMTTEEQASQLRYDAPAVPRLGIPAYNWWNEGIHGFARSGVATMFPQAIGLAAMFDDELTQKTAEVTSEEVRAKYNVYTKEEDRDIYKGLTLWAPNINIFRDPRWGRGHETFGEDPYLTTRNGKAVVRGLQGDGKVMKAAACAKHFAVHSGPEAIRHSFDAKANAKDMEETYLPAFEALVKEAKVESVMGAYNRVNGEPACASDFLMAKLKEWGFDGYFVSDCWAIRDFHENHMVTANAIESTAMALKAGCDVNCGCTYQNLLVALEKGAVTKEDIRTACVHLMRTRMRLGMFDKKTEFDDIPYDKVACKEHKAVSLECAEKSLVMLENNGILPIDEKKYKTIAVIGPNSDSRTALEGNYNGLSDRYITFLNGIQDRFSGRVIFAEGCHLYKDRVSNLAQAGDRYAEAVAAAKFADMTILCLGLDATIEGEEGDTGNEFSSGDKNGLTLPPPQRELVKKIMALGKPVVTVVCAGSAINTESKPDALIHAFYPGEMGGKALAEVLFGDVSPSGKLPVTFYEDTDKLPEFTDYSMKGRTYRYTTENVLYPFGYGLTYGGVKVTKVEYKDGKAVVTAENSGKATEDVIQLYIKDYCEHAVPNVSLCGFKRVKLNEGESAVFEIEVPEKAFTAVDDNGVRKVFGSKFTLFAGTSQPDALSEKLTGIKCASVDITK</sequence>
<dbReference type="PRINTS" id="PR00133">
    <property type="entry name" value="GLHYDRLASE3"/>
</dbReference>
<dbReference type="AlphaFoldDB" id="A0A011WR21"/>
<dbReference type="InterPro" id="IPR013783">
    <property type="entry name" value="Ig-like_fold"/>
</dbReference>
<keyword evidence="6" id="KW-1185">Reference proteome</keyword>
<dbReference type="InterPro" id="IPR036962">
    <property type="entry name" value="Glyco_hydro_3_N_sf"/>
</dbReference>
<evidence type="ECO:0000256" key="3">
    <source>
        <dbReference type="ARBA" id="ARBA00022801"/>
    </source>
</evidence>
<dbReference type="SMART" id="SM01217">
    <property type="entry name" value="Fn3_like"/>
    <property type="match status" value="1"/>
</dbReference>
<dbReference type="Gene3D" id="3.20.20.300">
    <property type="entry name" value="Glycoside hydrolase, family 3, N-terminal domain"/>
    <property type="match status" value="1"/>
</dbReference>
<accession>A0A011WR21</accession>
<evidence type="ECO:0000259" key="4">
    <source>
        <dbReference type="SMART" id="SM01217"/>
    </source>
</evidence>
<dbReference type="Pfam" id="PF01915">
    <property type="entry name" value="Glyco_hydro_3_C"/>
    <property type="match status" value="1"/>
</dbReference>
<dbReference type="GO" id="GO:0031222">
    <property type="term" value="P:arabinan catabolic process"/>
    <property type="evidence" value="ECO:0007669"/>
    <property type="project" value="TreeGrafter"/>
</dbReference>
<evidence type="ECO:0000256" key="2">
    <source>
        <dbReference type="ARBA" id="ARBA00022729"/>
    </source>
</evidence>
<gene>
    <name evidence="5" type="ORF">RASY3_05940</name>
</gene>
<dbReference type="PATRIC" id="fig|1341156.4.peg.1604"/>
<dbReference type="EMBL" id="JEOB01000002">
    <property type="protein sequence ID" value="EXM39445.1"/>
    <property type="molecule type" value="Genomic_DNA"/>
</dbReference>
<comment type="similarity">
    <text evidence="1">Belongs to the glycosyl hydrolase 3 family.</text>
</comment>
<name>A0A011WR21_RUMAL</name>
<dbReference type="Gene3D" id="2.60.40.10">
    <property type="entry name" value="Immunoglobulins"/>
    <property type="match status" value="1"/>
</dbReference>
<keyword evidence="2" id="KW-0732">Signal</keyword>
<dbReference type="Pfam" id="PF14310">
    <property type="entry name" value="Fn3-like"/>
    <property type="match status" value="1"/>
</dbReference>
<protein>
    <submittedName>
        <fullName evidence="5">Beta-glucosidase</fullName>
    </submittedName>
</protein>
<dbReference type="GO" id="GO:0046556">
    <property type="term" value="F:alpha-L-arabinofuranosidase activity"/>
    <property type="evidence" value="ECO:0007669"/>
    <property type="project" value="TreeGrafter"/>
</dbReference>
<dbReference type="InterPro" id="IPR026891">
    <property type="entry name" value="Fn3-like"/>
</dbReference>
<comment type="caution">
    <text evidence="5">The sequence shown here is derived from an EMBL/GenBank/DDBJ whole genome shotgun (WGS) entry which is preliminary data.</text>
</comment>
<evidence type="ECO:0000313" key="5">
    <source>
        <dbReference type="EMBL" id="EXM39445.1"/>
    </source>
</evidence>
<dbReference type="InterPro" id="IPR036881">
    <property type="entry name" value="Glyco_hydro_3_C_sf"/>
</dbReference>
<evidence type="ECO:0000313" key="6">
    <source>
        <dbReference type="Proteomes" id="UP000021369"/>
    </source>
</evidence>
<feature type="domain" description="Fibronectin type III-like" evidence="4">
    <location>
        <begin position="603"/>
        <end position="671"/>
    </location>
</feature>
<dbReference type="PANTHER" id="PTHR42721:SF3">
    <property type="entry name" value="BETA-D-XYLOSIDASE 5-RELATED"/>
    <property type="match status" value="1"/>
</dbReference>
<dbReference type="InterPro" id="IPR017853">
    <property type="entry name" value="GH"/>
</dbReference>
<dbReference type="Pfam" id="PF00933">
    <property type="entry name" value="Glyco_hydro_3"/>
    <property type="match status" value="1"/>
</dbReference>
<organism evidence="5 6">
    <name type="scientific">Ruminococcus albus SY3</name>
    <dbReference type="NCBI Taxonomy" id="1341156"/>
    <lineage>
        <taxon>Bacteria</taxon>
        <taxon>Bacillati</taxon>
        <taxon>Bacillota</taxon>
        <taxon>Clostridia</taxon>
        <taxon>Eubacteriales</taxon>
        <taxon>Oscillospiraceae</taxon>
        <taxon>Ruminococcus</taxon>
    </lineage>
</organism>
<dbReference type="GO" id="GO:0009044">
    <property type="term" value="F:xylan 1,4-beta-xylosidase activity"/>
    <property type="evidence" value="ECO:0007669"/>
    <property type="project" value="InterPro"/>
</dbReference>
<evidence type="ECO:0000256" key="1">
    <source>
        <dbReference type="ARBA" id="ARBA00005336"/>
    </source>
</evidence>
<dbReference type="InterPro" id="IPR001764">
    <property type="entry name" value="Glyco_hydro_3_N"/>
</dbReference>
<dbReference type="GO" id="GO:0045493">
    <property type="term" value="P:xylan catabolic process"/>
    <property type="evidence" value="ECO:0007669"/>
    <property type="project" value="InterPro"/>
</dbReference>
<dbReference type="SUPFAM" id="SSF52279">
    <property type="entry name" value="Beta-D-glucan exohydrolase, C-terminal domain"/>
    <property type="match status" value="1"/>
</dbReference>
<reference evidence="5 6" key="1">
    <citation type="submission" date="2013-06" db="EMBL/GenBank/DDBJ databases">
        <title>Rumen cellulosomics: divergent fiber-degrading strategies revealed by comparative genome-wide analysis of six Ruminococcal strains.</title>
        <authorList>
            <person name="Dassa B."/>
            <person name="Borovok I."/>
            <person name="Lamed R."/>
            <person name="Flint H."/>
            <person name="Yeoman C.J."/>
            <person name="White B."/>
            <person name="Bayer E.A."/>
        </authorList>
    </citation>
    <scope>NUCLEOTIDE SEQUENCE [LARGE SCALE GENOMIC DNA]</scope>
    <source>
        <strain evidence="5 6">SY3</strain>
    </source>
</reference>
<dbReference type="PANTHER" id="PTHR42721">
    <property type="entry name" value="SUGAR HYDROLASE-RELATED"/>
    <property type="match status" value="1"/>
</dbReference>
<dbReference type="Proteomes" id="UP000021369">
    <property type="component" value="Unassembled WGS sequence"/>
</dbReference>
<dbReference type="RefSeq" id="WP_037286046.1">
    <property type="nucleotide sequence ID" value="NZ_JEOB01000002.1"/>
</dbReference>
<keyword evidence="3" id="KW-0378">Hydrolase</keyword>
<proteinExistence type="inferred from homology"/>
<dbReference type="InterPro" id="IPR044993">
    <property type="entry name" value="BXL"/>
</dbReference>
<dbReference type="SUPFAM" id="SSF51445">
    <property type="entry name" value="(Trans)glycosidases"/>
    <property type="match status" value="1"/>
</dbReference>
<dbReference type="OrthoDB" id="98455at2"/>